<dbReference type="SMART" id="SM00165">
    <property type="entry name" value="UBA"/>
    <property type="match status" value="1"/>
</dbReference>
<accession>A0A8C5FK11</accession>
<dbReference type="GO" id="GO:0005694">
    <property type="term" value="C:chromosome"/>
    <property type="evidence" value="ECO:0007669"/>
    <property type="project" value="UniProtKB-SubCell"/>
</dbReference>
<dbReference type="InterPro" id="IPR009060">
    <property type="entry name" value="UBA-like_sf"/>
</dbReference>
<feature type="compositionally biased region" description="Low complexity" evidence="4">
    <location>
        <begin position="566"/>
        <end position="578"/>
    </location>
</feature>
<dbReference type="SUPFAM" id="SSF46934">
    <property type="entry name" value="UBA-like"/>
    <property type="match status" value="1"/>
</dbReference>
<evidence type="ECO:0000256" key="3">
    <source>
        <dbReference type="ARBA" id="ARBA00022553"/>
    </source>
</evidence>
<keyword evidence="2" id="KW-0963">Cytoplasm</keyword>
<reference evidence="6" key="1">
    <citation type="submission" date="2025-08" db="UniProtKB">
        <authorList>
            <consortium name="Ensembl"/>
        </authorList>
    </citation>
    <scope>IDENTIFICATION</scope>
</reference>
<feature type="compositionally biased region" description="Polar residues" evidence="4">
    <location>
        <begin position="191"/>
        <end position="205"/>
    </location>
</feature>
<dbReference type="GeneTree" id="ENSGT00390000003453"/>
<name>A0A8C5FK11_GADMO</name>
<dbReference type="InterPro" id="IPR051833">
    <property type="entry name" value="TC-DDR_regulator"/>
</dbReference>
<dbReference type="Proteomes" id="UP000694546">
    <property type="component" value="Chromosome 13"/>
</dbReference>
<keyword evidence="7" id="KW-1185">Reference proteome</keyword>
<feature type="compositionally biased region" description="Basic and acidic residues" evidence="4">
    <location>
        <begin position="8"/>
        <end position="17"/>
    </location>
</feature>
<feature type="region of interest" description="Disordered" evidence="4">
    <location>
        <begin position="876"/>
        <end position="919"/>
    </location>
</feature>
<dbReference type="Pfam" id="PF12478">
    <property type="entry name" value="UBAP2-Lig"/>
    <property type="match status" value="1"/>
</dbReference>
<feature type="region of interest" description="Disordered" evidence="4">
    <location>
        <begin position="775"/>
        <end position="842"/>
    </location>
</feature>
<feature type="region of interest" description="Disordered" evidence="4">
    <location>
        <begin position="980"/>
        <end position="1071"/>
    </location>
</feature>
<dbReference type="Gene3D" id="1.10.8.10">
    <property type="entry name" value="DNA helicase RuvA subunit, C-terminal domain"/>
    <property type="match status" value="1"/>
</dbReference>
<evidence type="ECO:0000256" key="2">
    <source>
        <dbReference type="ARBA" id="ARBA00022490"/>
    </source>
</evidence>
<evidence type="ECO:0000256" key="4">
    <source>
        <dbReference type="SAM" id="MobiDB-lite"/>
    </source>
</evidence>
<dbReference type="InterPro" id="IPR022166">
    <property type="entry name" value="UBAP2/Lig"/>
</dbReference>
<feature type="region of interest" description="Disordered" evidence="4">
    <location>
        <begin position="281"/>
        <end position="323"/>
    </location>
</feature>
<protein>
    <submittedName>
        <fullName evidence="6">Ubiquitin associated protein 2a</fullName>
    </submittedName>
</protein>
<dbReference type="PROSITE" id="PS50030">
    <property type="entry name" value="UBA"/>
    <property type="match status" value="1"/>
</dbReference>
<feature type="region of interest" description="Disordered" evidence="4">
    <location>
        <begin position="943"/>
        <end position="968"/>
    </location>
</feature>
<feature type="region of interest" description="Disordered" evidence="4">
    <location>
        <begin position="362"/>
        <end position="419"/>
    </location>
</feature>
<feature type="domain" description="UBA" evidence="5">
    <location>
        <begin position="49"/>
        <end position="91"/>
    </location>
</feature>
<reference evidence="6" key="2">
    <citation type="submission" date="2025-09" db="UniProtKB">
        <authorList>
            <consortium name="Ensembl"/>
        </authorList>
    </citation>
    <scope>IDENTIFICATION</scope>
</reference>
<feature type="compositionally biased region" description="Polar residues" evidence="4">
    <location>
        <begin position="371"/>
        <end position="380"/>
    </location>
</feature>
<feature type="region of interest" description="Disordered" evidence="4">
    <location>
        <begin position="564"/>
        <end position="587"/>
    </location>
</feature>
<gene>
    <name evidence="6" type="primary">ubap2a</name>
</gene>
<dbReference type="GO" id="GO:0005737">
    <property type="term" value="C:cytoplasm"/>
    <property type="evidence" value="ECO:0007669"/>
    <property type="project" value="UniProtKB-SubCell"/>
</dbReference>
<dbReference type="Ensembl" id="ENSGMOT00000030048.1">
    <property type="protein sequence ID" value="ENSGMOP00000042224.1"/>
    <property type="gene ID" value="ENSGMOG00000008787.2"/>
</dbReference>
<dbReference type="InterPro" id="IPR015940">
    <property type="entry name" value="UBA"/>
</dbReference>
<evidence type="ECO:0000256" key="1">
    <source>
        <dbReference type="ARBA" id="ARBA00004496"/>
    </source>
</evidence>
<proteinExistence type="predicted"/>
<evidence type="ECO:0000259" key="5">
    <source>
        <dbReference type="PROSITE" id="PS50030"/>
    </source>
</evidence>
<evidence type="ECO:0000313" key="7">
    <source>
        <dbReference type="Proteomes" id="UP000694546"/>
    </source>
</evidence>
<feature type="compositionally biased region" description="Low complexity" evidence="4">
    <location>
        <begin position="1045"/>
        <end position="1062"/>
    </location>
</feature>
<feature type="region of interest" description="Disordered" evidence="4">
    <location>
        <begin position="439"/>
        <end position="525"/>
    </location>
</feature>
<sequence length="1071" mass="111127">MMSSLGGDKARGPREKTLPTVTHSSQPQKQIQATAEQIRLAQVIYDKNDSDSECKVNQLMEVTGKNQDECMIALHDCNEDVNRAINFLLESTSDTTSWETVGKKKPLVKEGPSESKENKENREKKGDKEANKGRSASSRRGKGASRSRPAARPEENGVEVMPVERGSERGRRGRGGAGGRGRGRAPPGSRFSAQGMGTFNPADYTSDSRTRTMDSEVWDTGANGTNPDGTAWRNTLEDWAAEDWSEDVSVSYRQMFCSAKDIPMLRLIVSLDLATLLQKPVGGGREAPPSSSSSSSQSLVFTNSHHHHHQPQQPQLPLSRNATGSTSYAHVALSSVLGAGFGDLGQSKRSQPSAGAQILEQLKGPGLGPLPSSQATPSVGTQGGRLPGLGVPVPPPVSSSWDLKVSEPGASSQFSREFGMQPEPSLVLSQLVQRHAGPSLPLARQPSPPTQRLQQAAPAAPSPGLQAGQGGPLLAAGSAKSPAPSAGLDPPGSGTPHQQQRAQLKGQKRRIPPTSKIPSTAVEMPGSADIPGLNLQFGALDFGSESAIPDFGAVENCVVGASRESTPGPVAAPTAPGPQSQSSLYSTPLSESLGLPLSVPLPLPISSSEPVYHSPSITLPNLSASSLGTASSANPHAAAAASSAASALSSSVAVQSTASPFCSVGGSYDAPLSVHSRLAFTQSKEASGPVMVSGTQEHVVMVFGVFLLSGKAPPNLSQGVPPLLPNQYIMGPGGLLPAYPQIYGYEDLHMLQSRLPMDYYGITFPGPAALSGRDGSLANNPYSGEVTKFGRNDSTSPAPPTSLSAPQPPQGQSQGQSQGQPQQPQAQGQPQHHGNQQAFLPPGYSYTGLPYYPGVPSAVPSAAAFQYGPTMFVPPGAQGPASGKQHGMGLGLGNPSASPFQQQSQQQPSGYGQHTFSSGYEELTAGPAGVDYSKGYSNSSQAQAKSAASGPGKGVSVTSSNSGVPDISGSVYNKSQAFDKQGFHAGTPPPFSLPSALGGPGPLNPGGAPGGYAPAPFLHILPHQQPHSQLLHHHLAQDGQGGPSQRGQSSSMQQKSQVNKSSYGSSPYWAN</sequence>
<feature type="region of interest" description="Disordered" evidence="4">
    <location>
        <begin position="95"/>
        <end position="209"/>
    </location>
</feature>
<feature type="compositionally biased region" description="Low complexity" evidence="4">
    <location>
        <begin position="895"/>
        <end position="909"/>
    </location>
</feature>
<feature type="compositionally biased region" description="Low complexity" evidence="4">
    <location>
        <begin position="453"/>
        <end position="488"/>
    </location>
</feature>
<comment type="subcellular location">
    <subcellularLocation>
        <location evidence="1">Cytoplasm</location>
    </subcellularLocation>
</comment>
<keyword evidence="3" id="KW-0597">Phosphoprotein</keyword>
<dbReference type="GO" id="GO:0061484">
    <property type="term" value="P:hematopoietic stem cell homeostasis"/>
    <property type="evidence" value="ECO:0007669"/>
    <property type="project" value="UniProtKB-ARBA"/>
</dbReference>
<evidence type="ECO:0000313" key="6">
    <source>
        <dbReference type="Ensembl" id="ENSGMOP00000042224.1"/>
    </source>
</evidence>
<feature type="region of interest" description="Disordered" evidence="4">
    <location>
        <begin position="1"/>
        <end position="30"/>
    </location>
</feature>
<feature type="compositionally biased region" description="Basic and acidic residues" evidence="4">
    <location>
        <begin position="107"/>
        <end position="132"/>
    </location>
</feature>
<dbReference type="GO" id="GO:0005634">
    <property type="term" value="C:nucleus"/>
    <property type="evidence" value="ECO:0007669"/>
    <property type="project" value="UniProtKB-SubCell"/>
</dbReference>
<dbReference type="CDD" id="cd14277">
    <property type="entry name" value="UBA_UBP2_like"/>
    <property type="match status" value="1"/>
</dbReference>
<organism evidence="6 7">
    <name type="scientific">Gadus morhua</name>
    <name type="common">Atlantic cod</name>
    <dbReference type="NCBI Taxonomy" id="8049"/>
    <lineage>
        <taxon>Eukaryota</taxon>
        <taxon>Metazoa</taxon>
        <taxon>Chordata</taxon>
        <taxon>Craniata</taxon>
        <taxon>Vertebrata</taxon>
        <taxon>Euteleostomi</taxon>
        <taxon>Actinopterygii</taxon>
        <taxon>Neopterygii</taxon>
        <taxon>Teleostei</taxon>
        <taxon>Neoteleostei</taxon>
        <taxon>Acanthomorphata</taxon>
        <taxon>Zeiogadaria</taxon>
        <taxon>Gadariae</taxon>
        <taxon>Gadiformes</taxon>
        <taxon>Gadoidei</taxon>
        <taxon>Gadidae</taxon>
        <taxon>Gadus</taxon>
    </lineage>
</organism>
<dbReference type="AlphaFoldDB" id="A0A8C5FK11"/>
<feature type="compositionally biased region" description="Low complexity" evidence="4">
    <location>
        <begin position="801"/>
        <end position="838"/>
    </location>
</feature>
<feature type="compositionally biased region" description="Low complexity" evidence="4">
    <location>
        <begin position="1011"/>
        <end position="1029"/>
    </location>
</feature>
<dbReference type="PANTHER" id="PTHR16308:SF19">
    <property type="entry name" value="UBIQUITIN-ASSOCIATED PROTEIN 2"/>
    <property type="match status" value="1"/>
</dbReference>
<dbReference type="PANTHER" id="PTHR16308">
    <property type="entry name" value="UBIQUITIN ASSOCIATED PROTEIN 2-LIKE/LINGERER"/>
    <property type="match status" value="1"/>
</dbReference>
<feature type="compositionally biased region" description="Polar residues" evidence="4">
    <location>
        <begin position="19"/>
        <end position="30"/>
    </location>
</feature>